<evidence type="ECO:0000313" key="1">
    <source>
        <dbReference type="EMBL" id="KAG5570929.1"/>
    </source>
</evidence>
<dbReference type="Proteomes" id="UP000824120">
    <property type="component" value="Chromosome 12"/>
</dbReference>
<dbReference type="EMBL" id="JACXVP010000012">
    <property type="protein sequence ID" value="KAG5570929.1"/>
    <property type="molecule type" value="Genomic_DNA"/>
</dbReference>
<dbReference type="InterPro" id="IPR029071">
    <property type="entry name" value="Ubiquitin-like_domsf"/>
</dbReference>
<proteinExistence type="predicted"/>
<evidence type="ECO:0008006" key="3">
    <source>
        <dbReference type="Google" id="ProtNLM"/>
    </source>
</evidence>
<dbReference type="AlphaFoldDB" id="A0A9J5W664"/>
<name>A0A9J5W664_SOLCO</name>
<reference evidence="1 2" key="1">
    <citation type="submission" date="2020-09" db="EMBL/GenBank/DDBJ databases">
        <title>De no assembly of potato wild relative species, Solanum commersonii.</title>
        <authorList>
            <person name="Cho K."/>
        </authorList>
    </citation>
    <scope>NUCLEOTIDE SEQUENCE [LARGE SCALE GENOMIC DNA]</scope>
    <source>
        <strain evidence="1">LZ3.2</strain>
        <tissue evidence="1">Leaf</tissue>
    </source>
</reference>
<comment type="caution">
    <text evidence="1">The sequence shown here is derived from an EMBL/GenBank/DDBJ whole genome shotgun (WGS) entry which is preliminary data.</text>
</comment>
<keyword evidence="2" id="KW-1185">Reference proteome</keyword>
<gene>
    <name evidence="1" type="ORF">H5410_060695</name>
</gene>
<evidence type="ECO:0000313" key="2">
    <source>
        <dbReference type="Proteomes" id="UP000824120"/>
    </source>
</evidence>
<dbReference type="OrthoDB" id="1894077at2759"/>
<organism evidence="1 2">
    <name type="scientific">Solanum commersonii</name>
    <name type="common">Commerson's wild potato</name>
    <name type="synonym">Commerson's nightshade</name>
    <dbReference type="NCBI Taxonomy" id="4109"/>
    <lineage>
        <taxon>Eukaryota</taxon>
        <taxon>Viridiplantae</taxon>
        <taxon>Streptophyta</taxon>
        <taxon>Embryophyta</taxon>
        <taxon>Tracheophyta</taxon>
        <taxon>Spermatophyta</taxon>
        <taxon>Magnoliopsida</taxon>
        <taxon>eudicotyledons</taxon>
        <taxon>Gunneridae</taxon>
        <taxon>Pentapetalae</taxon>
        <taxon>asterids</taxon>
        <taxon>lamiids</taxon>
        <taxon>Solanales</taxon>
        <taxon>Solanaceae</taxon>
        <taxon>Solanoideae</taxon>
        <taxon>Solaneae</taxon>
        <taxon>Solanum</taxon>
    </lineage>
</organism>
<protein>
    <recommendedName>
        <fullName evidence="3">Ubiquitin-like domain-containing protein</fullName>
    </recommendedName>
</protein>
<sequence>MYSLNHSFCLVSGAGKPCKLMTKGVELTIIVKESDSIRHVKYLLHDKEGIPECLQQRFSTDVCLANKR</sequence>
<accession>A0A9J5W664</accession>
<dbReference type="Gene3D" id="3.10.20.90">
    <property type="entry name" value="Phosphatidylinositol 3-kinase Catalytic Subunit, Chain A, domain 1"/>
    <property type="match status" value="1"/>
</dbReference>
<dbReference type="SUPFAM" id="SSF54236">
    <property type="entry name" value="Ubiquitin-like"/>
    <property type="match status" value="1"/>
</dbReference>